<feature type="domain" description="Essential protein Yae1 N-terminal" evidence="10">
    <location>
        <begin position="70"/>
        <end position="108"/>
    </location>
</feature>
<dbReference type="GeneID" id="63713652"/>
<keyword evidence="12" id="KW-1185">Reference proteome</keyword>
<dbReference type="InterPro" id="IPR038881">
    <property type="entry name" value="Yae1-like"/>
</dbReference>
<proteinExistence type="inferred from homology"/>
<dbReference type="PANTHER" id="PTHR18829:SF0">
    <property type="entry name" value="PROTEIN YAE1 HOMOLOG"/>
    <property type="match status" value="1"/>
</dbReference>
<accession>A0A151GRZ1</accession>
<dbReference type="Proteomes" id="UP000076580">
    <property type="component" value="Chromosome 01"/>
</dbReference>
<evidence type="ECO:0000256" key="4">
    <source>
        <dbReference type="ARBA" id="ARBA00007096"/>
    </source>
</evidence>
<comment type="similarity">
    <text evidence="4">Belongs to the YAE1 family.</text>
</comment>
<comment type="subunit">
    <text evidence="5">May form a complex with LTO1.</text>
</comment>
<protein>
    <recommendedName>
        <fullName evidence="7">Protein YAE1</fullName>
    </recommendedName>
    <alternativeName>
        <fullName evidence="6">Protein yae1</fullName>
    </alternativeName>
</protein>
<evidence type="ECO:0000313" key="12">
    <source>
        <dbReference type="Proteomes" id="UP000076580"/>
    </source>
</evidence>
<dbReference type="FunCoup" id="A0A151GRZ1">
    <property type="interactions" value="1"/>
</dbReference>
<evidence type="ECO:0000256" key="2">
    <source>
        <dbReference type="ARBA" id="ARBA00004123"/>
    </source>
</evidence>
<keyword evidence="9" id="KW-0539">Nucleus</keyword>
<evidence type="ECO:0000256" key="1">
    <source>
        <dbReference type="ARBA" id="ARBA00003836"/>
    </source>
</evidence>
<dbReference type="GO" id="GO:0005737">
    <property type="term" value="C:cytoplasm"/>
    <property type="evidence" value="ECO:0007669"/>
    <property type="project" value="UniProtKB-SubCell"/>
</dbReference>
<evidence type="ECO:0000256" key="5">
    <source>
        <dbReference type="ARBA" id="ARBA00011427"/>
    </source>
</evidence>
<evidence type="ECO:0000256" key="7">
    <source>
        <dbReference type="ARBA" id="ARBA00018400"/>
    </source>
</evidence>
<comment type="caution">
    <text evidence="11">The sequence shown here is derived from an EMBL/GenBank/DDBJ whole genome shotgun (WGS) entry which is preliminary data.</text>
</comment>
<evidence type="ECO:0000256" key="3">
    <source>
        <dbReference type="ARBA" id="ARBA00004496"/>
    </source>
</evidence>
<comment type="function">
    <text evidence="1">The complex LTO1:YAE1 may function as a target specific adapter that probably recruits apo-RPLI1 to the cytosolic iron-sulfur protein assembly (CIA) complex machinery. May be required for biogenesis of the large ribosomal subunit and initiation of translation.</text>
</comment>
<dbReference type="RefSeq" id="XP_040659227.1">
    <property type="nucleotide sequence ID" value="XM_040798344.1"/>
</dbReference>
<dbReference type="STRING" id="98403.A0A151GRZ1"/>
<keyword evidence="8" id="KW-0963">Cytoplasm</keyword>
<dbReference type="EMBL" id="LAYC01000001">
    <property type="protein sequence ID" value="KYK59875.1"/>
    <property type="molecule type" value="Genomic_DNA"/>
</dbReference>
<evidence type="ECO:0000256" key="8">
    <source>
        <dbReference type="ARBA" id="ARBA00022490"/>
    </source>
</evidence>
<dbReference type="InParanoid" id="A0A151GRZ1"/>
<dbReference type="Pfam" id="PF09811">
    <property type="entry name" value="Yae1_N"/>
    <property type="match status" value="1"/>
</dbReference>
<evidence type="ECO:0000313" key="11">
    <source>
        <dbReference type="EMBL" id="KYK59875.1"/>
    </source>
</evidence>
<dbReference type="InterPro" id="IPR019191">
    <property type="entry name" value="Essential_protein_Yae1_N"/>
</dbReference>
<evidence type="ECO:0000256" key="9">
    <source>
        <dbReference type="ARBA" id="ARBA00023242"/>
    </source>
</evidence>
<evidence type="ECO:0000259" key="10">
    <source>
        <dbReference type="Pfam" id="PF09811"/>
    </source>
</evidence>
<sequence>MMDHPLVDAADGDATLADAGGLPLAEEAAGAAGGDALDDVFGSPMELLDEQHVSHPSDVGRLRTEHTTAGYREGITLAKESSIQAGFDEGFGLGATLGSRAGLLLGVLEGISDALSRHGDEGAAAAAPAAEKRLVEAREELCPSRIFSPDYWEPDGNWAYPVLVVEGEDILFPHVADAHPLIRKWSTVVDEQVELWNISMGLLEDEVGPRVALTSNEEPLASSPLPATKQALDW</sequence>
<gene>
    <name evidence="11" type="ORF">DCS_01009</name>
</gene>
<evidence type="ECO:0000256" key="6">
    <source>
        <dbReference type="ARBA" id="ARBA00017286"/>
    </source>
</evidence>
<reference evidence="11 12" key="1">
    <citation type="journal article" date="2016" name="Sci. Rep.">
        <title>Insights into Adaptations to a Near-Obligate Nematode Endoparasitic Lifestyle from the Finished Genome of Drechmeria coniospora.</title>
        <authorList>
            <person name="Zhang L."/>
            <person name="Zhou Z."/>
            <person name="Guo Q."/>
            <person name="Fokkens L."/>
            <person name="Miskei M."/>
            <person name="Pocsi I."/>
            <person name="Zhang W."/>
            <person name="Chen M."/>
            <person name="Wang L."/>
            <person name="Sun Y."/>
            <person name="Donzelli B.G."/>
            <person name="Gibson D.M."/>
            <person name="Nelson D.R."/>
            <person name="Luo J.G."/>
            <person name="Rep M."/>
            <person name="Liu H."/>
            <person name="Yang S."/>
            <person name="Wang J."/>
            <person name="Krasnoff S.B."/>
            <person name="Xu Y."/>
            <person name="Molnar I."/>
            <person name="Lin M."/>
        </authorList>
    </citation>
    <scope>NUCLEOTIDE SEQUENCE [LARGE SCALE GENOMIC DNA]</scope>
    <source>
        <strain evidence="11 12">ARSEF 6962</strain>
    </source>
</reference>
<dbReference type="PANTHER" id="PTHR18829">
    <property type="entry name" value="PROTEIN YAE1 HOMOLOG"/>
    <property type="match status" value="1"/>
</dbReference>
<dbReference type="AlphaFoldDB" id="A0A151GRZ1"/>
<name>A0A151GRZ1_DRECN</name>
<dbReference type="GO" id="GO:0005634">
    <property type="term" value="C:nucleus"/>
    <property type="evidence" value="ECO:0007669"/>
    <property type="project" value="UniProtKB-SubCell"/>
</dbReference>
<organism evidence="11 12">
    <name type="scientific">Drechmeria coniospora</name>
    <name type="common">Nematophagous fungus</name>
    <name type="synonym">Meria coniospora</name>
    <dbReference type="NCBI Taxonomy" id="98403"/>
    <lineage>
        <taxon>Eukaryota</taxon>
        <taxon>Fungi</taxon>
        <taxon>Dikarya</taxon>
        <taxon>Ascomycota</taxon>
        <taxon>Pezizomycotina</taxon>
        <taxon>Sordariomycetes</taxon>
        <taxon>Hypocreomycetidae</taxon>
        <taxon>Hypocreales</taxon>
        <taxon>Ophiocordycipitaceae</taxon>
        <taxon>Drechmeria</taxon>
    </lineage>
</organism>
<comment type="subcellular location">
    <subcellularLocation>
        <location evidence="3">Cytoplasm</location>
    </subcellularLocation>
    <subcellularLocation>
        <location evidence="2">Nucleus</location>
    </subcellularLocation>
</comment>